<dbReference type="CDD" id="cd01189">
    <property type="entry name" value="INT_ICEBs1_C_like"/>
    <property type="match status" value="1"/>
</dbReference>
<dbReference type="InterPro" id="IPR010998">
    <property type="entry name" value="Integrase_recombinase_N"/>
</dbReference>
<keyword evidence="3" id="KW-0238">DNA-binding</keyword>
<protein>
    <submittedName>
        <fullName evidence="6">Tyrosine-type recombinase/integrase</fullName>
    </submittedName>
</protein>
<dbReference type="SUPFAM" id="SSF56349">
    <property type="entry name" value="DNA breaking-rejoining enzymes"/>
    <property type="match status" value="1"/>
</dbReference>
<gene>
    <name evidence="6" type="ORF">GTP08_00615</name>
</gene>
<dbReference type="GO" id="GO:0003677">
    <property type="term" value="F:DNA binding"/>
    <property type="evidence" value="ECO:0007669"/>
    <property type="project" value="UniProtKB-KW"/>
</dbReference>
<evidence type="ECO:0000313" key="7">
    <source>
        <dbReference type="Proteomes" id="UP000477402"/>
    </source>
</evidence>
<evidence type="ECO:0000256" key="4">
    <source>
        <dbReference type="ARBA" id="ARBA00023172"/>
    </source>
</evidence>
<evidence type="ECO:0000256" key="3">
    <source>
        <dbReference type="ARBA" id="ARBA00023125"/>
    </source>
</evidence>
<dbReference type="GO" id="GO:0015074">
    <property type="term" value="P:DNA integration"/>
    <property type="evidence" value="ECO:0007669"/>
    <property type="project" value="UniProtKB-KW"/>
</dbReference>
<dbReference type="InterPro" id="IPR013762">
    <property type="entry name" value="Integrase-like_cat_sf"/>
</dbReference>
<evidence type="ECO:0000313" key="6">
    <source>
        <dbReference type="EMBL" id="NEX54251.1"/>
    </source>
</evidence>
<dbReference type="Gene3D" id="1.10.443.10">
    <property type="entry name" value="Intergrase catalytic core"/>
    <property type="match status" value="1"/>
</dbReference>
<dbReference type="InterPro" id="IPR002104">
    <property type="entry name" value="Integrase_catalytic"/>
</dbReference>
<dbReference type="InterPro" id="IPR050090">
    <property type="entry name" value="Tyrosine_recombinase_XerCD"/>
</dbReference>
<dbReference type="InterPro" id="IPR004107">
    <property type="entry name" value="Integrase_SAM-like_N"/>
</dbReference>
<accession>A0A6M0M4H0</accession>
<dbReference type="RefSeq" id="WP_163656727.1">
    <property type="nucleotide sequence ID" value="NZ_RIGB01000017.1"/>
</dbReference>
<proteinExistence type="inferred from homology"/>
<feature type="domain" description="Tyr recombinase" evidence="5">
    <location>
        <begin position="169"/>
        <end position="363"/>
    </location>
</feature>
<dbReference type="InterPro" id="IPR011010">
    <property type="entry name" value="DNA_brk_join_enz"/>
</dbReference>
<reference evidence="6 7" key="1">
    <citation type="submission" date="2019-12" db="EMBL/GenBank/DDBJ databases">
        <title>Draft Genome Sequences of L. lactis strains MS22333, MS22334, MS22336, and MS22337, Isolated from Spontaneous Fermented Camel Milk in Ethiopia.</title>
        <authorList>
            <person name="Bragason E."/>
            <person name="Hansen E.B."/>
            <person name="Guya M.E."/>
            <person name="Berhe T."/>
        </authorList>
    </citation>
    <scope>NUCLEOTIDE SEQUENCE [LARGE SCALE GENOMIC DNA]</scope>
    <source>
        <strain evidence="6 7">MS22336</strain>
    </source>
</reference>
<organism evidence="6 7">
    <name type="scientific">Lactococcus lactis</name>
    <dbReference type="NCBI Taxonomy" id="1358"/>
    <lineage>
        <taxon>Bacteria</taxon>
        <taxon>Bacillati</taxon>
        <taxon>Bacillota</taxon>
        <taxon>Bacilli</taxon>
        <taxon>Lactobacillales</taxon>
        <taxon>Streptococcaceae</taxon>
        <taxon>Lactococcus</taxon>
    </lineage>
</organism>
<comment type="caution">
    <text evidence="6">The sequence shown here is derived from an EMBL/GenBank/DDBJ whole genome shotgun (WGS) entry which is preliminary data.</text>
</comment>
<dbReference type="GO" id="GO:0006310">
    <property type="term" value="P:DNA recombination"/>
    <property type="evidence" value="ECO:0007669"/>
    <property type="project" value="UniProtKB-KW"/>
</dbReference>
<dbReference type="PANTHER" id="PTHR30349">
    <property type="entry name" value="PHAGE INTEGRASE-RELATED"/>
    <property type="match status" value="1"/>
</dbReference>
<dbReference type="PROSITE" id="PS51898">
    <property type="entry name" value="TYR_RECOMBINASE"/>
    <property type="match status" value="1"/>
</dbReference>
<dbReference type="Pfam" id="PF14657">
    <property type="entry name" value="Arm-DNA-bind_4"/>
    <property type="match status" value="1"/>
</dbReference>
<sequence length="379" mass="44564">MPKISHVYKDKGRGTYYAVVSLGFDDVTGKRIQKKKTGFTSQVEAQKWYDLTKADLSKSSVQMNSTMSFKTFVDRYFMPDYKTRTKSQTYDVGVARLKRLNYFFDRKLNTISPIVIQDWHNCLIEENVSMSYIYSLHQFLQIILNFAEKLGLVSRNNAKVAGNVKKSRGKVDFWTIEEFTIFIQTFNQKRVNERLMFTVYWFLFFTGLRIGELQALTWKDIDFEDKWVYIHKSIYYRNRKNWEFTDTKTQSSVRKLYLDDDTLKYMREWKEVQEQIGKIDFIFSDNGLPIVKNRVNKMLIRHAVKVNIKPIRVHDLRHSHASLMLQLGMNDLELKNRLGHSDISITLGVYSHLHPTAMRSVADKFNGLVKVSVSDSEIS</sequence>
<dbReference type="InterPro" id="IPR028259">
    <property type="entry name" value="AP2-like_int_N"/>
</dbReference>
<name>A0A6M0M4H0_9LACT</name>
<dbReference type="PANTHER" id="PTHR30349:SF64">
    <property type="entry name" value="PROPHAGE INTEGRASE INTD-RELATED"/>
    <property type="match status" value="1"/>
</dbReference>
<comment type="similarity">
    <text evidence="1">Belongs to the 'phage' integrase family.</text>
</comment>
<dbReference type="Pfam" id="PF00589">
    <property type="entry name" value="Phage_integrase"/>
    <property type="match status" value="1"/>
</dbReference>
<keyword evidence="2" id="KW-0229">DNA integration</keyword>
<evidence type="ECO:0000256" key="2">
    <source>
        <dbReference type="ARBA" id="ARBA00022908"/>
    </source>
</evidence>
<dbReference type="Gene3D" id="1.10.150.130">
    <property type="match status" value="1"/>
</dbReference>
<evidence type="ECO:0000256" key="1">
    <source>
        <dbReference type="ARBA" id="ARBA00008857"/>
    </source>
</evidence>
<evidence type="ECO:0000259" key="5">
    <source>
        <dbReference type="PROSITE" id="PS51898"/>
    </source>
</evidence>
<dbReference type="AlphaFoldDB" id="A0A6M0M4H0"/>
<dbReference type="Pfam" id="PF14659">
    <property type="entry name" value="Phage_int_SAM_3"/>
    <property type="match status" value="1"/>
</dbReference>
<keyword evidence="4" id="KW-0233">DNA recombination</keyword>
<dbReference type="EMBL" id="WWDJ01000003">
    <property type="protein sequence ID" value="NEX54251.1"/>
    <property type="molecule type" value="Genomic_DNA"/>
</dbReference>
<dbReference type="Proteomes" id="UP000477402">
    <property type="component" value="Unassembled WGS sequence"/>
</dbReference>